<dbReference type="Gene3D" id="3.40.50.300">
    <property type="entry name" value="P-loop containing nucleotide triphosphate hydrolases"/>
    <property type="match status" value="2"/>
</dbReference>
<reference evidence="2 3" key="1">
    <citation type="submission" date="2020-08" db="EMBL/GenBank/DDBJ databases">
        <title>A Genomic Blueprint of the Chicken Gut Microbiome.</title>
        <authorList>
            <person name="Gilroy R."/>
            <person name="Ravi A."/>
            <person name="Getino M."/>
            <person name="Pursley I."/>
            <person name="Horton D.L."/>
            <person name="Alikhan N.-F."/>
            <person name="Baker D."/>
            <person name="Gharbi K."/>
            <person name="Hall N."/>
            <person name="Watson M."/>
            <person name="Adriaenssens E.M."/>
            <person name="Foster-Nyarko E."/>
            <person name="Jarju S."/>
            <person name="Secka A."/>
            <person name="Antonio M."/>
            <person name="Oren A."/>
            <person name="Chaudhuri R."/>
            <person name="La Ragione R.M."/>
            <person name="Hildebrand F."/>
            <person name="Pallen M.J."/>
        </authorList>
    </citation>
    <scope>NUCLEOTIDE SEQUENCE [LARGE SCALE GENOMIC DNA]</scope>
    <source>
        <strain evidence="2 3">Sa1CVN1</strain>
    </source>
</reference>
<gene>
    <name evidence="2" type="ORF">H9625_05530</name>
</gene>
<sequence length="1134" mass="132888">MLNLFSTSSDTAGFRLDYMEIYNWGTFHERIFRLAPQGNNALLTGANASGKSTIIDALLTLLVPAKKDRFYNQSSGVEKKGNRTEETYVLGHYGNIQKEGERGVTTQALRDKSAYSVLLASFSNTDQRVVTIFQVRWFSGGELRRSFGLAHVPLEIQKDFQPFDGKGVWRRRLEASYKGARTLVEFFDGPVGYAERITQLFGMRSVKALSLFNQIVGVKVLDDLDEFIRINMLEEHDAESQYLQLKDSFTTLIDAKVNIEKARTQIEMLQPIASLASQIESADERLHQLMTDKDTAVYWFAKQLIDLAKEKLDVAMKEKEKLETEIAHLRQREEKLKQEERTLSLAIEKDEVGRKLKELETDIERLSKVRNERMASMDTYNELASKSGFSPNPDEKTFNAQRAQAAQQIEEWTETKETCIRKQVQTENEQKKLAQQVEELVHTVEMLQKNKNNIPLRETEIRDAILAHTGASKEEIPFVGELCRVAEDEKEWEIALEKILHHFALHLIVPDKYYHQVNEYVNTTNLKGRVMFYRYTPSGSLAGMQTYQLSAGEEGQVIDKIEIRPDSEYEEWVRDMILEKYNYTCADTLSAFERYREKVVTREGLVKFAGERHEKDDRPHILRRENFVLGWENKEKIRLLQQELLQLQEQDATLAREIDRIRQEAAEGEARCALHRRLVDLFPDFKKIDWQSFVGEIQRKQEEKEALEKGNDHLHTLQTQLENVHEEQHRLSVTDIPEHTRKMIHAEYRIEQLQREIDENQRVISSIRSLLFTDFEKNYAYLCELSYDQLKQERGKFQAKNERERKKLETEKRGYEDEAKVKITAFKHPDEDILTRFKDWRADVDTLPDATHIELIDAYRQMLERLEKENLPKYEKQFDGYLQKTLTDKVGEFRMFFINWMHTIKSNIDMLNDSLKAIDYRMRPVTYIQLTALTQISEEASEFRRLMDEAVPNVQKINATSDGRRIHFYEHVEPFMSRLADEEWRAKVMDVRFWFTYKAEEFNRQSGHKETTYENMGHLSGGEKAQLTYTILGSAIAYQFGLTKSGLQSDSFRFVAIDEAFKAQDEDKARYLITLCKQLHLQLLVVTPNDNIHIVENDISYVYFVERKEEKTSWLYSMPIEQWKRETHEQPSRT</sequence>
<feature type="coiled-coil region" evidence="1">
    <location>
        <begin position="743"/>
        <end position="818"/>
    </location>
</feature>
<proteinExistence type="predicted"/>
<accession>A0ABR8Y6S5</accession>
<dbReference type="Proteomes" id="UP000620874">
    <property type="component" value="Unassembled WGS sequence"/>
</dbReference>
<comment type="caution">
    <text evidence="2">The sequence shown here is derived from an EMBL/GenBank/DDBJ whole genome shotgun (WGS) entry which is preliminary data.</text>
</comment>
<dbReference type="SUPFAM" id="SSF52540">
    <property type="entry name" value="P-loop containing nucleoside triphosphate hydrolases"/>
    <property type="match status" value="2"/>
</dbReference>
<keyword evidence="1" id="KW-0175">Coiled coil</keyword>
<dbReference type="InterPro" id="IPR027417">
    <property type="entry name" value="P-loop_NTPase"/>
</dbReference>
<keyword evidence="3" id="KW-1185">Reference proteome</keyword>
<evidence type="ECO:0000313" key="3">
    <source>
        <dbReference type="Proteomes" id="UP000620874"/>
    </source>
</evidence>
<dbReference type="EMBL" id="JACSPP010000011">
    <property type="protein sequence ID" value="MBD8039916.1"/>
    <property type="molecule type" value="Genomic_DNA"/>
</dbReference>
<evidence type="ECO:0000256" key="1">
    <source>
        <dbReference type="SAM" id="Coils"/>
    </source>
</evidence>
<feature type="coiled-coil region" evidence="1">
    <location>
        <begin position="272"/>
        <end position="369"/>
    </location>
</feature>
<evidence type="ECO:0000313" key="2">
    <source>
        <dbReference type="EMBL" id="MBD8039916.1"/>
    </source>
</evidence>
<feature type="coiled-coil region" evidence="1">
    <location>
        <begin position="637"/>
        <end position="664"/>
    </location>
</feature>
<dbReference type="RefSeq" id="WP_087207687.1">
    <property type="nucleotide sequence ID" value="NZ_JACSPP010000011.1"/>
</dbReference>
<dbReference type="Pfam" id="PF13558">
    <property type="entry name" value="SbcC_Walker_B"/>
    <property type="match status" value="1"/>
</dbReference>
<organism evidence="2 3">
    <name type="scientific">Phocaeicola intestinalis</name>
    <dbReference type="NCBI Taxonomy" id="2762212"/>
    <lineage>
        <taxon>Bacteria</taxon>
        <taxon>Pseudomonadati</taxon>
        <taxon>Bacteroidota</taxon>
        <taxon>Bacteroidia</taxon>
        <taxon>Bacteroidales</taxon>
        <taxon>Bacteroidaceae</taxon>
        <taxon>Phocaeicola</taxon>
    </lineage>
</organism>
<dbReference type="Pfam" id="PF13555">
    <property type="entry name" value="AAA_29"/>
    <property type="match status" value="1"/>
</dbReference>
<name>A0ABR8Y6S5_9BACT</name>
<protein>
    <submittedName>
        <fullName evidence="2">AAA family ATPase</fullName>
    </submittedName>
</protein>